<keyword evidence="2 5" id="KW-0479">Metal-binding</keyword>
<dbReference type="PANTHER" id="PTHR20854">
    <property type="entry name" value="INOSITOL MONOPHOSPHATASE"/>
    <property type="match status" value="1"/>
</dbReference>
<dbReference type="GO" id="GO:0007165">
    <property type="term" value="P:signal transduction"/>
    <property type="evidence" value="ECO:0007669"/>
    <property type="project" value="TreeGrafter"/>
</dbReference>
<proteinExistence type="inferred from homology"/>
<dbReference type="EMBL" id="CP099587">
    <property type="protein sequence ID" value="USS47077.1"/>
    <property type="molecule type" value="Genomic_DNA"/>
</dbReference>
<dbReference type="PROSITE" id="PS00629">
    <property type="entry name" value="IMP_1"/>
    <property type="match status" value="1"/>
</dbReference>
<keyword evidence="3" id="KW-0378">Hydrolase</keyword>
<evidence type="ECO:0000256" key="3">
    <source>
        <dbReference type="ARBA" id="ARBA00022801"/>
    </source>
</evidence>
<dbReference type="EMBL" id="CP065601">
    <property type="protein sequence ID" value="QPQ94018.1"/>
    <property type="molecule type" value="Genomic_DNA"/>
</dbReference>
<keyword evidence="9" id="KW-1185">Reference proteome</keyword>
<reference evidence="6 8" key="1">
    <citation type="submission" date="2020-12" db="EMBL/GenBank/DDBJ databases">
        <title>FDA dAtabase for Regulatory Grade micrObial Sequences (FDA-ARGOS): Supporting development and validation of Infectious Disease Dx tests.</title>
        <authorList>
            <person name="Minogue T."/>
            <person name="Wolcott M."/>
            <person name="Wasieloski L."/>
            <person name="Aguilar W."/>
            <person name="Moore D."/>
            <person name="Jaissle J."/>
            <person name="Tallon L."/>
            <person name="Sadzewicz L."/>
            <person name="Zhao X."/>
            <person name="Boylan J."/>
            <person name="Ott S."/>
            <person name="Bowen H."/>
            <person name="Vavikolanu K."/>
            <person name="Mehta A."/>
            <person name="Aluvathingal J."/>
            <person name="Nadendla S."/>
            <person name="Yan Y."/>
            <person name="Sichtig H."/>
        </authorList>
    </citation>
    <scope>NUCLEOTIDE SEQUENCE [LARGE SCALE GENOMIC DNA]</scope>
    <source>
        <strain evidence="6 8">FDAARGOS_949</strain>
    </source>
</reference>
<comment type="cofactor">
    <cofactor evidence="5">
        <name>Mg(2+)</name>
        <dbReference type="ChEBI" id="CHEBI:18420"/>
    </cofactor>
</comment>
<dbReference type="PANTHER" id="PTHR20854:SF4">
    <property type="entry name" value="INOSITOL-1-MONOPHOSPHATASE-RELATED"/>
    <property type="match status" value="1"/>
</dbReference>
<evidence type="ECO:0000256" key="4">
    <source>
        <dbReference type="ARBA" id="ARBA00022842"/>
    </source>
</evidence>
<dbReference type="InterPro" id="IPR000760">
    <property type="entry name" value="Inositol_monophosphatase-like"/>
</dbReference>
<protein>
    <submittedName>
        <fullName evidence="6">Inositol-phosphate phosphatase</fullName>
    </submittedName>
</protein>
<feature type="binding site" evidence="5">
    <location>
        <position position="96"/>
    </location>
    <ligand>
        <name>Mg(2+)</name>
        <dbReference type="ChEBI" id="CHEBI:18420"/>
        <label>1</label>
        <note>catalytic</note>
    </ligand>
</feature>
<dbReference type="GO" id="GO:0008934">
    <property type="term" value="F:inositol monophosphate 1-phosphatase activity"/>
    <property type="evidence" value="ECO:0007669"/>
    <property type="project" value="TreeGrafter"/>
</dbReference>
<dbReference type="Gene3D" id="3.30.540.10">
    <property type="entry name" value="Fructose-1,6-Bisphosphatase, subunit A, domain 1"/>
    <property type="match status" value="1"/>
</dbReference>
<gene>
    <name evidence="6" type="ORF">I6H06_17740</name>
    <name evidence="7" type="ORF">NFI99_19595</name>
</gene>
<dbReference type="SUPFAM" id="SSF56655">
    <property type="entry name" value="Carbohydrate phosphatase"/>
    <property type="match status" value="1"/>
</dbReference>
<feature type="binding site" evidence="5">
    <location>
        <position position="94"/>
    </location>
    <ligand>
        <name>Mg(2+)</name>
        <dbReference type="ChEBI" id="CHEBI:18420"/>
        <label>1</label>
        <note>catalytic</note>
    </ligand>
</feature>
<dbReference type="InterPro" id="IPR020583">
    <property type="entry name" value="Inositol_monoP_metal-BS"/>
</dbReference>
<dbReference type="Pfam" id="PF00459">
    <property type="entry name" value="Inositol_P"/>
    <property type="match status" value="1"/>
</dbReference>
<organism evidence="6 8">
    <name type="scientific">Burkholderia glumae</name>
    <name type="common">Pseudomonas glumae</name>
    <dbReference type="NCBI Taxonomy" id="337"/>
    <lineage>
        <taxon>Bacteria</taxon>
        <taxon>Pseudomonadati</taxon>
        <taxon>Pseudomonadota</taxon>
        <taxon>Betaproteobacteria</taxon>
        <taxon>Burkholderiales</taxon>
        <taxon>Burkholderiaceae</taxon>
        <taxon>Burkholderia</taxon>
    </lineage>
</organism>
<dbReference type="GO" id="GO:0046872">
    <property type="term" value="F:metal ion binding"/>
    <property type="evidence" value="ECO:0007669"/>
    <property type="project" value="UniProtKB-KW"/>
</dbReference>
<dbReference type="Proteomes" id="UP000594892">
    <property type="component" value="Chromosome 2"/>
</dbReference>
<reference evidence="7" key="2">
    <citation type="submission" date="2022-06" db="EMBL/GenBank/DDBJ databases">
        <title>Draft genome sequence of Burkholderia glumae strain GR20004 isolated from rice panicle showing bacterial panicle blight.</title>
        <authorList>
            <person name="Choi S.Y."/>
            <person name="Lee Y.H."/>
        </authorList>
    </citation>
    <scope>NUCLEOTIDE SEQUENCE</scope>
    <source>
        <strain evidence="7">GR20004</strain>
    </source>
</reference>
<dbReference type="RefSeq" id="WP_012735118.1">
    <property type="nucleotide sequence ID" value="NZ_CP021074.1"/>
</dbReference>
<dbReference type="PRINTS" id="PR00377">
    <property type="entry name" value="IMPHPHTASES"/>
</dbReference>
<evidence type="ECO:0000313" key="6">
    <source>
        <dbReference type="EMBL" id="QPQ94018.1"/>
    </source>
</evidence>
<keyword evidence="4 5" id="KW-0460">Magnesium</keyword>
<evidence type="ECO:0000256" key="2">
    <source>
        <dbReference type="ARBA" id="ARBA00022723"/>
    </source>
</evidence>
<evidence type="ECO:0000313" key="7">
    <source>
        <dbReference type="EMBL" id="USS47077.1"/>
    </source>
</evidence>
<dbReference type="GeneID" id="45697466"/>
<feature type="binding site" evidence="5">
    <location>
        <position position="97"/>
    </location>
    <ligand>
        <name>Mg(2+)</name>
        <dbReference type="ChEBI" id="CHEBI:18420"/>
        <label>1</label>
        <note>catalytic</note>
    </ligand>
</feature>
<sequence>MANINPKFPHDEAQQYIEAMLRPVQDAGKLAKRRFFTDVRVSEQADFGCIVDEVNLACEKLIIKGIRCIDGSHPIHSAKSAVSGGTADWSWIVDPLDGTHNYVSAIPLFGVTLTLCYLGEPVAAILYDAYQDEMVHGIRNGPIFHNHVPLRELSGGQSLKHSTIGWMQGHAGCDDPLARRIREIVELHSKRLLTTWSPVIDMIKIATGRFGGTVSLDGASTGVSAAQVIIPALGGKVVRFSRDGAERGFIIGASQHVAELSGHIRQAIGG</sequence>
<name>A0AAP9Y3X4_BURGL</name>
<evidence type="ECO:0000256" key="1">
    <source>
        <dbReference type="ARBA" id="ARBA00009759"/>
    </source>
</evidence>
<evidence type="ECO:0000313" key="9">
    <source>
        <dbReference type="Proteomes" id="UP001056386"/>
    </source>
</evidence>
<dbReference type="AlphaFoldDB" id="A0AAP9Y3X4"/>
<comment type="similarity">
    <text evidence="1">Belongs to the inositol monophosphatase superfamily.</text>
</comment>
<accession>A0AAP9Y3X4</accession>
<evidence type="ECO:0000256" key="5">
    <source>
        <dbReference type="PIRSR" id="PIRSR600760-2"/>
    </source>
</evidence>
<dbReference type="GO" id="GO:0006020">
    <property type="term" value="P:inositol metabolic process"/>
    <property type="evidence" value="ECO:0007669"/>
    <property type="project" value="TreeGrafter"/>
</dbReference>
<dbReference type="Proteomes" id="UP001056386">
    <property type="component" value="Chromosome 1"/>
</dbReference>
<evidence type="ECO:0000313" key="8">
    <source>
        <dbReference type="Proteomes" id="UP000594892"/>
    </source>
</evidence>